<sequence>MTLAARDHGFVAATADYFLDQYDADYVDSGIMAPRKVRHLANNAVTELVISNDALVGSYSKPNGVQVYTRAPYFAGAMVAATLAFSPAAYASETRPRPPKVDAFCLSEAENCVQLRVAEARVDYLAGKVEGWKGPDSVSMPNSVKEAALDFIRCYFSECVMVEPFIGLDADGDVTLFWKNEVLSMDLSITQDGTYSFYAETKDGACYRDDEVSSNAPLPDELKALLKKHVA</sequence>
<dbReference type="AlphaFoldDB" id="A0A7C1T780"/>
<dbReference type="EMBL" id="DSKI01000134">
    <property type="protein sequence ID" value="HEB42565.1"/>
    <property type="molecule type" value="Genomic_DNA"/>
</dbReference>
<comment type="caution">
    <text evidence="1">The sequence shown here is derived from an EMBL/GenBank/DDBJ whole genome shotgun (WGS) entry which is preliminary data.</text>
</comment>
<gene>
    <name evidence="1" type="ORF">ENP70_02425</name>
</gene>
<evidence type="ECO:0000313" key="1">
    <source>
        <dbReference type="EMBL" id="HEB42565.1"/>
    </source>
</evidence>
<protein>
    <submittedName>
        <fullName evidence="1">Uncharacterized protein</fullName>
    </submittedName>
</protein>
<organism evidence="1">
    <name type="scientific">Agrobacterium albertimagni</name>
    <dbReference type="NCBI Taxonomy" id="147266"/>
    <lineage>
        <taxon>Bacteria</taxon>
        <taxon>Pseudomonadati</taxon>
        <taxon>Pseudomonadota</taxon>
        <taxon>Alphaproteobacteria</taxon>
        <taxon>Hyphomicrobiales</taxon>
        <taxon>Rhizobiaceae</taxon>
        <taxon>Rhizobium/Agrobacterium group</taxon>
        <taxon>Agrobacterium</taxon>
    </lineage>
</organism>
<proteinExistence type="predicted"/>
<accession>A0A7C1T780</accession>
<reference evidence="1" key="1">
    <citation type="journal article" date="2020" name="mSystems">
        <title>Genome- and Community-Level Interaction Insights into Carbon Utilization and Element Cycling Functions of Hydrothermarchaeota in Hydrothermal Sediment.</title>
        <authorList>
            <person name="Zhou Z."/>
            <person name="Liu Y."/>
            <person name="Xu W."/>
            <person name="Pan J."/>
            <person name="Luo Z.H."/>
            <person name="Li M."/>
        </authorList>
    </citation>
    <scope>NUCLEOTIDE SEQUENCE [LARGE SCALE GENOMIC DNA]</scope>
    <source>
        <strain evidence="1">SpSt-243</strain>
    </source>
</reference>
<name>A0A7C1T780_9HYPH</name>